<proteinExistence type="predicted"/>
<keyword evidence="1" id="KW-0863">Zinc-finger</keyword>
<evidence type="ECO:0000259" key="3">
    <source>
        <dbReference type="PROSITE" id="PS50157"/>
    </source>
</evidence>
<protein>
    <recommendedName>
        <fullName evidence="3">C2H2-type domain-containing protein</fullName>
    </recommendedName>
</protein>
<evidence type="ECO:0000313" key="5">
    <source>
        <dbReference type="Proteomes" id="UP000070121"/>
    </source>
</evidence>
<dbReference type="GO" id="GO:0008270">
    <property type="term" value="F:zinc ion binding"/>
    <property type="evidence" value="ECO:0007669"/>
    <property type="project" value="UniProtKB-KW"/>
</dbReference>
<reference evidence="4 5" key="1">
    <citation type="submission" date="2014-02" db="EMBL/GenBank/DDBJ databases">
        <title>The genome sequence of Colletotrichum salicis CBS 607.94.</title>
        <authorList>
            <person name="Baroncelli R."/>
            <person name="Thon M.R."/>
        </authorList>
    </citation>
    <scope>NUCLEOTIDE SEQUENCE [LARGE SCALE GENOMIC DNA]</scope>
    <source>
        <strain evidence="4 5">CBS 607.94</strain>
    </source>
</reference>
<evidence type="ECO:0000256" key="1">
    <source>
        <dbReference type="PROSITE-ProRule" id="PRU00042"/>
    </source>
</evidence>
<feature type="compositionally biased region" description="Low complexity" evidence="2">
    <location>
        <begin position="326"/>
        <end position="340"/>
    </location>
</feature>
<dbReference type="Proteomes" id="UP000070121">
    <property type="component" value="Unassembled WGS sequence"/>
</dbReference>
<feature type="compositionally biased region" description="Basic and acidic residues" evidence="2">
    <location>
        <begin position="268"/>
        <end position="282"/>
    </location>
</feature>
<dbReference type="InterPro" id="IPR013087">
    <property type="entry name" value="Znf_C2H2_type"/>
</dbReference>
<dbReference type="OrthoDB" id="4848422at2759"/>
<feature type="region of interest" description="Disordered" evidence="2">
    <location>
        <begin position="53"/>
        <end position="73"/>
    </location>
</feature>
<feature type="region of interest" description="Disordered" evidence="2">
    <location>
        <begin position="326"/>
        <end position="362"/>
    </location>
</feature>
<accession>A0A135U5U8</accession>
<evidence type="ECO:0000256" key="2">
    <source>
        <dbReference type="SAM" id="MobiDB-lite"/>
    </source>
</evidence>
<name>A0A135U5U8_9PEZI</name>
<sequence length="442" mass="50421">MDQHYYEEERQRLEYYWAERNRMVGGLYCMPPELAYPEAVLDNPFASRRFMTGEEQVQSDHQDQDAHASSVQSVHNAFEDPRLNDNDYNKNPFYAENLDLNVMSPQQAENAVEGPAVQQHQHDATQGGHYIPIDPDLENQSIIAVQPAQNALEVSSNAVAGNSEHPSVGNFVPDYIYESQASSMNFQPDHAGKTKDLIEDGFSLVYPVYGPVFGTPAEHGHPAVVPQEHEGQEQQDNQGPQYSEQQLQFQYQQYPQDGNNEYPIHGQGHHDQGLHQQHEHHIHQDHVFNQPQQDQHHHGDDQNAPVEEDDNHYAAVAPSLIAQGNNHQAAAAANVQAPQARPRGRQSHNATIPRVQHNDDSKIPDPLHYGLAKVQARPPCQEITRIFRGQQKTLIQCNRCEETRSRRDEMRWHLRWEHYGREYPPHGCHVKKGREQALLDCP</sequence>
<feature type="domain" description="C2H2-type" evidence="3">
    <location>
        <begin position="395"/>
        <end position="423"/>
    </location>
</feature>
<evidence type="ECO:0000313" key="4">
    <source>
        <dbReference type="EMBL" id="KXH55780.1"/>
    </source>
</evidence>
<gene>
    <name evidence="4" type="ORF">CSAL01_11789</name>
</gene>
<keyword evidence="1" id="KW-0479">Metal-binding</keyword>
<keyword evidence="1" id="KW-0862">Zinc</keyword>
<feature type="compositionally biased region" description="Low complexity" evidence="2">
    <location>
        <begin position="241"/>
        <end position="256"/>
    </location>
</feature>
<organism evidence="4 5">
    <name type="scientific">Colletotrichum salicis</name>
    <dbReference type="NCBI Taxonomy" id="1209931"/>
    <lineage>
        <taxon>Eukaryota</taxon>
        <taxon>Fungi</taxon>
        <taxon>Dikarya</taxon>
        <taxon>Ascomycota</taxon>
        <taxon>Pezizomycotina</taxon>
        <taxon>Sordariomycetes</taxon>
        <taxon>Hypocreomycetidae</taxon>
        <taxon>Glomerellales</taxon>
        <taxon>Glomerellaceae</taxon>
        <taxon>Colletotrichum</taxon>
        <taxon>Colletotrichum acutatum species complex</taxon>
    </lineage>
</organism>
<comment type="caution">
    <text evidence="4">The sequence shown here is derived from an EMBL/GenBank/DDBJ whole genome shotgun (WGS) entry which is preliminary data.</text>
</comment>
<feature type="region of interest" description="Disordered" evidence="2">
    <location>
        <begin position="217"/>
        <end position="282"/>
    </location>
</feature>
<dbReference type="AlphaFoldDB" id="A0A135U5U8"/>
<dbReference type="EMBL" id="JFFI01001692">
    <property type="protein sequence ID" value="KXH55780.1"/>
    <property type="molecule type" value="Genomic_DNA"/>
</dbReference>
<dbReference type="PROSITE" id="PS50157">
    <property type="entry name" value="ZINC_FINGER_C2H2_2"/>
    <property type="match status" value="1"/>
</dbReference>
<keyword evidence="5" id="KW-1185">Reference proteome</keyword>